<gene>
    <name evidence="1" type="ORF">SAMN05421512_11047</name>
</gene>
<keyword evidence="2" id="KW-1185">Reference proteome</keyword>
<sequence length="96" mass="10394">MSAFVQSLPTLNDSLRFAEQHVGDILHTPKSPDGAAYRFIVRGTGRFGNGARSGSPCEILAATRREAELRRLHAVATSIAQYLEERIAAESPLAAE</sequence>
<protein>
    <submittedName>
        <fullName evidence="1">Uncharacterized protein</fullName>
    </submittedName>
</protein>
<organism evidence="1 2">
    <name type="scientific">Stappia indica</name>
    <dbReference type="NCBI Taxonomy" id="538381"/>
    <lineage>
        <taxon>Bacteria</taxon>
        <taxon>Pseudomonadati</taxon>
        <taxon>Pseudomonadota</taxon>
        <taxon>Alphaproteobacteria</taxon>
        <taxon>Hyphomicrobiales</taxon>
        <taxon>Stappiaceae</taxon>
        <taxon>Stappia</taxon>
    </lineage>
</organism>
<dbReference type="EMBL" id="OBML01000010">
    <property type="protein sequence ID" value="SOC19499.1"/>
    <property type="molecule type" value="Genomic_DNA"/>
</dbReference>
<dbReference type="Proteomes" id="UP000219331">
    <property type="component" value="Unassembled WGS sequence"/>
</dbReference>
<reference evidence="1 2" key="1">
    <citation type="submission" date="2017-08" db="EMBL/GenBank/DDBJ databases">
        <authorList>
            <person name="de Groot N.N."/>
        </authorList>
    </citation>
    <scope>NUCLEOTIDE SEQUENCE [LARGE SCALE GENOMIC DNA]</scope>
    <source>
        <strain evidence="1 2">USBA 352</strain>
    </source>
</reference>
<evidence type="ECO:0000313" key="2">
    <source>
        <dbReference type="Proteomes" id="UP000219331"/>
    </source>
</evidence>
<proteinExistence type="predicted"/>
<dbReference type="AlphaFoldDB" id="A0A285TC00"/>
<accession>A0A285TC00</accession>
<name>A0A285TC00_9HYPH</name>
<evidence type="ECO:0000313" key="1">
    <source>
        <dbReference type="EMBL" id="SOC19499.1"/>
    </source>
</evidence>
<dbReference type="RefSeq" id="WP_067336969.1">
    <property type="nucleotide sequence ID" value="NZ_MBQF01000003.1"/>
</dbReference>
<dbReference type="OrthoDB" id="7869843at2"/>